<evidence type="ECO:0000313" key="2">
    <source>
        <dbReference type="EMBL" id="KAJ4430446.1"/>
    </source>
</evidence>
<sequence>MTLLGTIRKNYRELPAEFLVAKGRKEASSLFGSQESTTIVSYCQKRLNAFIIWLELNPDWKKKTTYRRREFLLELGTSLLQKNRSQRTKVPPPPPPPPPPPLPPPLSAQVQSGAKRGRCHLCERSVDRKHPEKSARRAVPHSIDVKVAVFTTLPELSSSDVEQLHDVESNIHDSEYEANISTPQQFSEEQLSYLIRDFSLSKQASELLASRIKEINCLKQETNITAYRTREKRLLPYFNGDDETVSFPGVSCEKLKAGIFDGPQIRKLINDSDFSKVMTDIETSAWCSFVSVVRNF</sequence>
<dbReference type="EMBL" id="JAJSOF020000033">
    <property type="protein sequence ID" value="KAJ4430446.1"/>
    <property type="molecule type" value="Genomic_DNA"/>
</dbReference>
<evidence type="ECO:0000256" key="1">
    <source>
        <dbReference type="SAM" id="MobiDB-lite"/>
    </source>
</evidence>
<comment type="caution">
    <text evidence="2">The sequence shown here is derived from an EMBL/GenBank/DDBJ whole genome shotgun (WGS) entry which is preliminary data.</text>
</comment>
<keyword evidence="3" id="KW-1185">Reference proteome</keyword>
<feature type="region of interest" description="Disordered" evidence="1">
    <location>
        <begin position="82"/>
        <end position="110"/>
    </location>
</feature>
<protein>
    <submittedName>
        <fullName evidence="2">Uncharacterized protein</fullName>
    </submittedName>
</protein>
<name>A0ABQ8S9M1_PERAM</name>
<reference evidence="2 3" key="1">
    <citation type="journal article" date="2022" name="Allergy">
        <title>Genome assembly and annotation of Periplaneta americana reveal a comprehensive cockroach allergen profile.</title>
        <authorList>
            <person name="Wang L."/>
            <person name="Xiong Q."/>
            <person name="Saelim N."/>
            <person name="Wang L."/>
            <person name="Nong W."/>
            <person name="Wan A.T."/>
            <person name="Shi M."/>
            <person name="Liu X."/>
            <person name="Cao Q."/>
            <person name="Hui J.H.L."/>
            <person name="Sookrung N."/>
            <person name="Leung T.F."/>
            <person name="Tungtrongchitr A."/>
            <person name="Tsui S.K.W."/>
        </authorList>
    </citation>
    <scope>NUCLEOTIDE SEQUENCE [LARGE SCALE GENOMIC DNA]</scope>
    <source>
        <strain evidence="2">PWHHKU_190912</strain>
    </source>
</reference>
<feature type="compositionally biased region" description="Pro residues" evidence="1">
    <location>
        <begin position="90"/>
        <end position="106"/>
    </location>
</feature>
<dbReference type="PANTHER" id="PTHR46114">
    <property type="entry name" value="APPLE DOMAIN-CONTAINING PROTEIN"/>
    <property type="match status" value="1"/>
</dbReference>
<proteinExistence type="predicted"/>
<dbReference type="Proteomes" id="UP001148838">
    <property type="component" value="Unassembled WGS sequence"/>
</dbReference>
<accession>A0ABQ8S9M1</accession>
<gene>
    <name evidence="2" type="ORF">ANN_22662</name>
</gene>
<organism evidence="2 3">
    <name type="scientific">Periplaneta americana</name>
    <name type="common">American cockroach</name>
    <name type="synonym">Blatta americana</name>
    <dbReference type="NCBI Taxonomy" id="6978"/>
    <lineage>
        <taxon>Eukaryota</taxon>
        <taxon>Metazoa</taxon>
        <taxon>Ecdysozoa</taxon>
        <taxon>Arthropoda</taxon>
        <taxon>Hexapoda</taxon>
        <taxon>Insecta</taxon>
        <taxon>Pterygota</taxon>
        <taxon>Neoptera</taxon>
        <taxon>Polyneoptera</taxon>
        <taxon>Dictyoptera</taxon>
        <taxon>Blattodea</taxon>
        <taxon>Blattoidea</taxon>
        <taxon>Blattidae</taxon>
        <taxon>Blattinae</taxon>
        <taxon>Periplaneta</taxon>
    </lineage>
</organism>
<dbReference type="SUPFAM" id="SSF101447">
    <property type="entry name" value="Formin homology 2 domain (FH2 domain)"/>
    <property type="match status" value="1"/>
</dbReference>
<dbReference type="PANTHER" id="PTHR46114:SF1">
    <property type="entry name" value="ZAD DOMAIN-CONTAINING PROTEIN"/>
    <property type="match status" value="1"/>
</dbReference>
<evidence type="ECO:0000313" key="3">
    <source>
        <dbReference type="Proteomes" id="UP001148838"/>
    </source>
</evidence>